<protein>
    <recommendedName>
        <fullName evidence="3">HdeA/HdeB family protein</fullName>
    </recommendedName>
</protein>
<proteinExistence type="predicted"/>
<name>A0ABY9KBT3_9HYPH</name>
<evidence type="ECO:0000313" key="2">
    <source>
        <dbReference type="Proteomes" id="UP001225788"/>
    </source>
</evidence>
<keyword evidence="1" id="KW-0614">Plasmid</keyword>
<reference evidence="1 2" key="1">
    <citation type="submission" date="2023-08" db="EMBL/GenBank/DDBJ databases">
        <title>Pathogen: clinical or host-associated sample.</title>
        <authorList>
            <person name="Hergert J."/>
            <person name="Casey R."/>
            <person name="Wagner J."/>
            <person name="Young E.L."/>
            <person name="Oakeson K.F."/>
        </authorList>
    </citation>
    <scope>NUCLEOTIDE SEQUENCE [LARGE SCALE GENOMIC DNA]</scope>
    <source>
        <strain evidence="1 2">UPHL-collab-2</strain>
        <plasmid evidence="1 2">unnamed1</plasmid>
    </source>
</reference>
<keyword evidence="2" id="KW-1185">Reference proteome</keyword>
<geneLocation type="plasmid" evidence="1 2">
    <name>unnamed1</name>
</geneLocation>
<evidence type="ECO:0008006" key="3">
    <source>
        <dbReference type="Google" id="ProtNLM"/>
    </source>
</evidence>
<gene>
    <name evidence="1" type="ORF">Q9315_23245</name>
</gene>
<sequence length="88" mass="9520">MFFVLALTVSLATTQPTVDELQSDFDAAYLCPGTVDGREVWEGEMAFFISSYTKEAAQLDSGLTGADAVLRDDNTPDVIREFEAACSS</sequence>
<evidence type="ECO:0000313" key="1">
    <source>
        <dbReference type="EMBL" id="WLS05086.1"/>
    </source>
</evidence>
<dbReference type="Proteomes" id="UP001225788">
    <property type="component" value="Plasmid unnamed1"/>
</dbReference>
<dbReference type="EMBL" id="CP132315">
    <property type="protein sequence ID" value="WLS05086.1"/>
    <property type="molecule type" value="Genomic_DNA"/>
</dbReference>
<accession>A0ABY9KBT3</accession>
<organism evidence="1 2">
    <name type="scientific">Shinella oryzae</name>
    <dbReference type="NCBI Taxonomy" id="2871820"/>
    <lineage>
        <taxon>Bacteria</taxon>
        <taxon>Pseudomonadati</taxon>
        <taxon>Pseudomonadota</taxon>
        <taxon>Alphaproteobacteria</taxon>
        <taxon>Hyphomicrobiales</taxon>
        <taxon>Rhizobiaceae</taxon>
        <taxon>Shinella</taxon>
    </lineage>
</organism>
<dbReference type="RefSeq" id="WP_306161561.1">
    <property type="nucleotide sequence ID" value="NZ_CP132315.1"/>
</dbReference>